<dbReference type="Proteomes" id="UP001262410">
    <property type="component" value="Unassembled WGS sequence"/>
</dbReference>
<name>A0ABU1JNQ6_9PROT</name>
<accession>A0ABU1JNQ6</accession>
<comment type="caution">
    <text evidence="1">The sequence shown here is derived from an EMBL/GenBank/DDBJ whole genome shotgun (WGS) entry which is preliminary data.</text>
</comment>
<reference evidence="1 2" key="1">
    <citation type="submission" date="2023-07" db="EMBL/GenBank/DDBJ databases">
        <title>Sorghum-associated microbial communities from plants grown in Nebraska, USA.</title>
        <authorList>
            <person name="Schachtman D."/>
        </authorList>
    </citation>
    <scope>NUCLEOTIDE SEQUENCE [LARGE SCALE GENOMIC DNA]</scope>
    <source>
        <strain evidence="1 2">584</strain>
    </source>
</reference>
<evidence type="ECO:0000313" key="2">
    <source>
        <dbReference type="Proteomes" id="UP001262410"/>
    </source>
</evidence>
<evidence type="ECO:0000313" key="1">
    <source>
        <dbReference type="EMBL" id="MDR6289947.1"/>
    </source>
</evidence>
<keyword evidence="2" id="KW-1185">Reference proteome</keyword>
<protein>
    <submittedName>
        <fullName evidence="1">Uncharacterized protein</fullName>
    </submittedName>
</protein>
<organism evidence="1 2">
    <name type="scientific">Inquilinus ginsengisoli</name>
    <dbReference type="NCBI Taxonomy" id="363840"/>
    <lineage>
        <taxon>Bacteria</taxon>
        <taxon>Pseudomonadati</taxon>
        <taxon>Pseudomonadota</taxon>
        <taxon>Alphaproteobacteria</taxon>
        <taxon>Rhodospirillales</taxon>
        <taxon>Rhodospirillaceae</taxon>
        <taxon>Inquilinus</taxon>
    </lineage>
</organism>
<dbReference type="RefSeq" id="WP_309794329.1">
    <property type="nucleotide sequence ID" value="NZ_JAVDPW010000004.1"/>
</dbReference>
<proteinExistence type="predicted"/>
<dbReference type="EMBL" id="JAVDPW010000004">
    <property type="protein sequence ID" value="MDR6289947.1"/>
    <property type="molecule type" value="Genomic_DNA"/>
</dbReference>
<sequence length="93" mass="9792">MFKMLLLVCATSLSPADCEIDTAIDVIQGPATASPSACAFQGQAQVADTALPIRPGETYLKVRCIRMVAEALQRIAPEAVVPGEEVAASALYR</sequence>
<gene>
    <name evidence="1" type="ORF">E9232_002468</name>
</gene>